<evidence type="ECO:0000256" key="2">
    <source>
        <dbReference type="ARBA" id="ARBA00022741"/>
    </source>
</evidence>
<keyword evidence="1 11" id="KW-0479">Metal-binding</keyword>
<evidence type="ECO:0000256" key="3">
    <source>
        <dbReference type="ARBA" id="ARBA00022763"/>
    </source>
</evidence>
<dbReference type="PANTHER" id="PTHR32472">
    <property type="entry name" value="DNA REPAIR PROTEIN RADA"/>
    <property type="match status" value="1"/>
</dbReference>
<evidence type="ECO:0000313" key="16">
    <source>
        <dbReference type="EMBL" id="HEG90110.1"/>
    </source>
</evidence>
<comment type="similarity">
    <text evidence="11 13">Belongs to the RecA family. RadA subfamily.</text>
</comment>
<dbReference type="InterPro" id="IPR004504">
    <property type="entry name" value="DNA_repair_RadA"/>
</dbReference>
<dbReference type="GO" id="GO:0000725">
    <property type="term" value="P:recombinational repair"/>
    <property type="evidence" value="ECO:0007669"/>
    <property type="project" value="UniProtKB-UniRule"/>
</dbReference>
<evidence type="ECO:0000256" key="1">
    <source>
        <dbReference type="ARBA" id="ARBA00022723"/>
    </source>
</evidence>
<evidence type="ECO:0000256" key="8">
    <source>
        <dbReference type="ARBA" id="ARBA00023016"/>
    </source>
</evidence>
<dbReference type="FunFam" id="3.40.50.300:FF:000050">
    <property type="entry name" value="DNA repair protein RadA"/>
    <property type="match status" value="1"/>
</dbReference>
<dbReference type="PROSITE" id="PS50162">
    <property type="entry name" value="RECA_2"/>
    <property type="match status" value="1"/>
</dbReference>
<dbReference type="GO" id="GO:0008270">
    <property type="term" value="F:zinc ion binding"/>
    <property type="evidence" value="ECO:0007669"/>
    <property type="project" value="UniProtKB-KW"/>
</dbReference>
<comment type="caution">
    <text evidence="16">The sequence shown here is derived from an EMBL/GenBank/DDBJ whole genome shotgun (WGS) entry which is preliminary data.</text>
</comment>
<dbReference type="SUPFAM" id="SSF52540">
    <property type="entry name" value="P-loop containing nucleoside triphosphate hydrolases"/>
    <property type="match status" value="1"/>
</dbReference>
<dbReference type="GO" id="GO:0005829">
    <property type="term" value="C:cytosol"/>
    <property type="evidence" value="ECO:0007669"/>
    <property type="project" value="TreeGrafter"/>
</dbReference>
<dbReference type="Gene3D" id="3.40.50.300">
    <property type="entry name" value="P-loop containing nucleotide triphosphate hydrolases"/>
    <property type="match status" value="1"/>
</dbReference>
<comment type="function">
    <text evidence="13">DNA-dependent ATPase involved in processing of recombination intermediates, plays a role in repairing DNA breaks. Stimulates the branch migration of RecA-mediated strand transfer reactions, allowing the 3' invading strand to extend heteroduplex DNA faster. Binds ssDNA in the presence of ADP but not other nucleotides, has ATPase activity that is stimulated by ssDNA and various branched DNA structures, but inhibited by SSB. Does not have RecA's homology-searching function.</text>
</comment>
<feature type="binding site" evidence="11">
    <location>
        <begin position="99"/>
        <end position="106"/>
    </location>
    <ligand>
        <name>ATP</name>
        <dbReference type="ChEBI" id="CHEBI:30616"/>
    </ligand>
</feature>
<dbReference type="SUPFAM" id="SSF54211">
    <property type="entry name" value="Ribosomal protein S5 domain 2-like"/>
    <property type="match status" value="1"/>
</dbReference>
<dbReference type="SMART" id="SM00382">
    <property type="entry name" value="AAA"/>
    <property type="match status" value="1"/>
</dbReference>
<feature type="domain" description="RecA family profile 1" evidence="15">
    <location>
        <begin position="70"/>
        <end position="219"/>
    </location>
</feature>
<organism evidence="16">
    <name type="scientific">Thermorudis peleae</name>
    <dbReference type="NCBI Taxonomy" id="1382356"/>
    <lineage>
        <taxon>Bacteria</taxon>
        <taxon>Pseudomonadati</taxon>
        <taxon>Thermomicrobiota</taxon>
        <taxon>Thermomicrobia</taxon>
        <taxon>Thermomicrobia incertae sedis</taxon>
        <taxon>Thermorudis</taxon>
    </lineage>
</organism>
<name>A0A831TDJ7_9BACT</name>
<dbReference type="InterPro" id="IPR014721">
    <property type="entry name" value="Ribsml_uS5_D2-typ_fold_subgr"/>
</dbReference>
<dbReference type="GO" id="GO:0003684">
    <property type="term" value="F:damaged DNA binding"/>
    <property type="evidence" value="ECO:0007669"/>
    <property type="project" value="InterPro"/>
</dbReference>
<reference evidence="16" key="1">
    <citation type="journal article" date="2020" name="mSystems">
        <title>Genome- and Community-Level Interaction Insights into Carbon Utilization and Element Cycling Functions of Hydrothermarchaeota in Hydrothermal Sediment.</title>
        <authorList>
            <person name="Zhou Z."/>
            <person name="Liu Y."/>
            <person name="Xu W."/>
            <person name="Pan J."/>
            <person name="Luo Z.H."/>
            <person name="Li M."/>
        </authorList>
    </citation>
    <scope>NUCLEOTIDE SEQUENCE [LARGE SCALE GENOMIC DNA]</scope>
    <source>
        <strain evidence="16">SpSt-210</strain>
    </source>
</reference>
<dbReference type="EMBL" id="DSIY01000034">
    <property type="protein sequence ID" value="HEG90110.1"/>
    <property type="molecule type" value="Genomic_DNA"/>
</dbReference>
<keyword evidence="3 11" id="KW-0227">DNA damage</keyword>
<accession>A0A831TDJ7</accession>
<dbReference type="GO" id="GO:0016787">
    <property type="term" value="F:hydrolase activity"/>
    <property type="evidence" value="ECO:0007669"/>
    <property type="project" value="UniProtKB-KW"/>
</dbReference>
<comment type="domain">
    <text evidence="11">The middle region has homology to RecA with ATPase motifs including the RadA KNRFG motif, while the C-terminus is homologous to Lon protease.</text>
</comment>
<feature type="short sequence motif" description="RadA KNRFG motif" evidence="11">
    <location>
        <begin position="256"/>
        <end position="260"/>
    </location>
</feature>
<keyword evidence="6 13" id="KW-0862">Zinc</keyword>
<evidence type="ECO:0000256" key="6">
    <source>
        <dbReference type="ARBA" id="ARBA00022833"/>
    </source>
</evidence>
<evidence type="ECO:0000259" key="15">
    <source>
        <dbReference type="PROSITE" id="PS50162"/>
    </source>
</evidence>
<evidence type="ECO:0000256" key="14">
    <source>
        <dbReference type="SAM" id="MobiDB-lite"/>
    </source>
</evidence>
<dbReference type="Pfam" id="PF13481">
    <property type="entry name" value="AAA_25"/>
    <property type="match status" value="1"/>
</dbReference>
<feature type="region of interest" description="Lon-protease-like" evidence="11">
    <location>
        <begin position="355"/>
        <end position="473"/>
    </location>
</feature>
<dbReference type="GO" id="GO:0140664">
    <property type="term" value="F:ATP-dependent DNA damage sensor activity"/>
    <property type="evidence" value="ECO:0007669"/>
    <property type="project" value="InterPro"/>
</dbReference>
<dbReference type="Gene3D" id="3.30.230.10">
    <property type="match status" value="1"/>
</dbReference>
<feature type="region of interest" description="Disordered" evidence="14">
    <location>
        <begin position="43"/>
        <end position="64"/>
    </location>
</feature>
<keyword evidence="5" id="KW-0378">Hydrolase</keyword>
<keyword evidence="2 11" id="KW-0547">Nucleotide-binding</keyword>
<gene>
    <name evidence="11 16" type="primary">radA</name>
    <name evidence="16" type="ORF">ENP34_01485</name>
</gene>
<dbReference type="GO" id="GO:0005524">
    <property type="term" value="F:ATP binding"/>
    <property type="evidence" value="ECO:0007669"/>
    <property type="project" value="UniProtKB-UniRule"/>
</dbReference>
<evidence type="ECO:0000256" key="4">
    <source>
        <dbReference type="ARBA" id="ARBA00022771"/>
    </source>
</evidence>
<comment type="function">
    <text evidence="11">Plays a role in repairing double-strand DNA breaks, probably involving stabilizing or processing branched DNA or blocked replication forks.</text>
</comment>
<keyword evidence="7 11" id="KW-0067">ATP-binding</keyword>
<evidence type="ECO:0000256" key="7">
    <source>
        <dbReference type="ARBA" id="ARBA00022840"/>
    </source>
</evidence>
<dbReference type="InterPro" id="IPR041166">
    <property type="entry name" value="Rubredoxin_2"/>
</dbReference>
<evidence type="ECO:0000256" key="12">
    <source>
        <dbReference type="NCBIfam" id="TIGR00416"/>
    </source>
</evidence>
<evidence type="ECO:0000256" key="13">
    <source>
        <dbReference type="RuleBase" id="RU003555"/>
    </source>
</evidence>
<keyword evidence="8 11" id="KW-0346">Stress response</keyword>
<evidence type="ECO:0000256" key="11">
    <source>
        <dbReference type="HAMAP-Rule" id="MF_01498"/>
    </source>
</evidence>
<dbReference type="InterPro" id="IPR027417">
    <property type="entry name" value="P-loop_NTPase"/>
</dbReference>
<keyword evidence="4 13" id="KW-0863">Zinc-finger</keyword>
<keyword evidence="9 11" id="KW-0238">DNA-binding</keyword>
<dbReference type="Pfam" id="PF13541">
    <property type="entry name" value="ChlI"/>
    <property type="match status" value="1"/>
</dbReference>
<evidence type="ECO:0000256" key="10">
    <source>
        <dbReference type="ARBA" id="ARBA00023204"/>
    </source>
</evidence>
<dbReference type="PRINTS" id="PR01874">
    <property type="entry name" value="DNAREPAIRADA"/>
</dbReference>
<dbReference type="Pfam" id="PF18073">
    <property type="entry name" value="Zn_ribbon_LapB"/>
    <property type="match status" value="1"/>
</dbReference>
<dbReference type="CDD" id="cd01121">
    <property type="entry name" value="RadA_SMS_N"/>
    <property type="match status" value="1"/>
</dbReference>
<dbReference type="PANTHER" id="PTHR32472:SF10">
    <property type="entry name" value="DNA REPAIR PROTEIN RADA-LIKE PROTEIN"/>
    <property type="match status" value="1"/>
</dbReference>
<proteinExistence type="inferred from homology"/>
<feature type="compositionally biased region" description="Low complexity" evidence="14">
    <location>
        <begin position="46"/>
        <end position="61"/>
    </location>
</feature>
<dbReference type="InterPro" id="IPR003593">
    <property type="entry name" value="AAA+_ATPase"/>
</dbReference>
<dbReference type="HAMAP" id="MF_01498">
    <property type="entry name" value="RadA_bact"/>
    <property type="match status" value="1"/>
</dbReference>
<protein>
    <recommendedName>
        <fullName evidence="11 12">DNA repair protein RadA</fullName>
    </recommendedName>
</protein>
<evidence type="ECO:0000256" key="9">
    <source>
        <dbReference type="ARBA" id="ARBA00023125"/>
    </source>
</evidence>
<dbReference type="NCBIfam" id="TIGR00416">
    <property type="entry name" value="sms"/>
    <property type="match status" value="1"/>
</dbReference>
<keyword evidence="10 11" id="KW-0234">DNA repair</keyword>
<dbReference type="InterPro" id="IPR020568">
    <property type="entry name" value="Ribosomal_Su5_D2-typ_SF"/>
</dbReference>
<dbReference type="InterPro" id="IPR020588">
    <property type="entry name" value="RecA_ATP-bd"/>
</dbReference>
<evidence type="ECO:0000256" key="5">
    <source>
        <dbReference type="ARBA" id="ARBA00022801"/>
    </source>
</evidence>
<dbReference type="AlphaFoldDB" id="A0A831TDJ7"/>
<sequence length="473" mass="50279">MTRGRGRGRTIWVCQQCGFESPGYYGRCPSCDTWGSMVETFLPGKPSGSQRASSGAAARPRPLTEVSSAAETRHQIAIGELNRVLGGGLVPGSLVLLGGDPGIGKSTLLLQAADALTTSAGSVLYVAAEESAEQVKLRADRIGVSGHGLFILPETSLDAALEAAEELRPAVLVVDSIQTVYVEALESSPGSISQVRECTSRLMQYAKRARVPVFIVGHVTKEGVIAGPRVVEHMVDAVLYLEGERFQQYRILRAVKNRFGSTDEVGVFEMVEAGLREILNPSEAFLGERARNTPGSAVVVTLEGTRPILIEVQALTSPAGYSMPRRTVTGFDVNRLQMLLAVLGKRAGVRLGDHDVFVNITGGLRVAEPAIDLGVAVAIVSSARDVPVDAETVLIGEVGLSGELRSVSGLERRLQEAARLGFRRAVVPQRRGNGSVSVPSIELVWTRTIAEAVERSLSAPMSARTPAGEPAPE</sequence>